<keyword evidence="2" id="KW-1185">Reference proteome</keyword>
<protein>
    <submittedName>
        <fullName evidence="1">Uncharacterized protein</fullName>
    </submittedName>
</protein>
<evidence type="ECO:0000313" key="1">
    <source>
        <dbReference type="EMBL" id="KAK2184883.1"/>
    </source>
</evidence>
<dbReference type="EMBL" id="JAODUO010000249">
    <property type="protein sequence ID" value="KAK2184883.1"/>
    <property type="molecule type" value="Genomic_DNA"/>
</dbReference>
<comment type="caution">
    <text evidence="1">The sequence shown here is derived from an EMBL/GenBank/DDBJ whole genome shotgun (WGS) entry which is preliminary data.</text>
</comment>
<dbReference type="AlphaFoldDB" id="A0AAD9NYI4"/>
<proteinExistence type="predicted"/>
<dbReference type="Proteomes" id="UP001209878">
    <property type="component" value="Unassembled WGS sequence"/>
</dbReference>
<accession>A0AAD9NYI4</accession>
<name>A0AAD9NYI4_RIDPI</name>
<gene>
    <name evidence="1" type="ORF">NP493_249g02036</name>
</gene>
<evidence type="ECO:0000313" key="2">
    <source>
        <dbReference type="Proteomes" id="UP001209878"/>
    </source>
</evidence>
<sequence length="83" mass="9069">MSLQIDVLGQQGGQQVLAIGPDSATRIHLPGMQVRQQVRTRVEVVKVHLCVLPIQVVNQVSDNLVCQATFLSSRSPTSVHLEL</sequence>
<organism evidence="1 2">
    <name type="scientific">Ridgeia piscesae</name>
    <name type="common">Tubeworm</name>
    <dbReference type="NCBI Taxonomy" id="27915"/>
    <lineage>
        <taxon>Eukaryota</taxon>
        <taxon>Metazoa</taxon>
        <taxon>Spiralia</taxon>
        <taxon>Lophotrochozoa</taxon>
        <taxon>Annelida</taxon>
        <taxon>Polychaeta</taxon>
        <taxon>Sedentaria</taxon>
        <taxon>Canalipalpata</taxon>
        <taxon>Sabellida</taxon>
        <taxon>Siboglinidae</taxon>
        <taxon>Ridgeia</taxon>
    </lineage>
</organism>
<reference evidence="1" key="1">
    <citation type="journal article" date="2023" name="Mol. Biol. Evol.">
        <title>Third-Generation Sequencing Reveals the Adaptive Role of the Epigenome in Three Deep-Sea Polychaetes.</title>
        <authorList>
            <person name="Perez M."/>
            <person name="Aroh O."/>
            <person name="Sun Y."/>
            <person name="Lan Y."/>
            <person name="Juniper S.K."/>
            <person name="Young C.R."/>
            <person name="Angers B."/>
            <person name="Qian P.Y."/>
        </authorList>
    </citation>
    <scope>NUCLEOTIDE SEQUENCE</scope>
    <source>
        <strain evidence="1">R07B-5</strain>
    </source>
</reference>